<evidence type="ECO:0000256" key="1">
    <source>
        <dbReference type="ARBA" id="ARBA00004167"/>
    </source>
</evidence>
<dbReference type="PANTHER" id="PTHR24269:SF16">
    <property type="entry name" value="PROTEIN SLG1"/>
    <property type="match status" value="1"/>
</dbReference>
<keyword evidence="4" id="KW-1133">Transmembrane helix</keyword>
<feature type="domain" description="WSC" evidence="8">
    <location>
        <begin position="242"/>
        <end position="330"/>
    </location>
</feature>
<dbReference type="InterPro" id="IPR051836">
    <property type="entry name" value="Kremen_rcpt"/>
</dbReference>
<comment type="subcellular location">
    <subcellularLocation>
        <location evidence="1">Membrane</location>
        <topology evidence="1">Single-pass membrane protein</topology>
    </subcellularLocation>
</comment>
<evidence type="ECO:0000256" key="3">
    <source>
        <dbReference type="ARBA" id="ARBA00022729"/>
    </source>
</evidence>
<protein>
    <submittedName>
        <fullName evidence="9">WSC domain-containing protein</fullName>
    </submittedName>
</protein>
<feature type="chain" id="PRO_5041239028" evidence="7">
    <location>
        <begin position="26"/>
        <end position="330"/>
    </location>
</feature>
<dbReference type="AlphaFoldDB" id="A0AA40F3F7"/>
<comment type="caution">
    <text evidence="9">The sequence shown here is derived from an EMBL/GenBank/DDBJ whole genome shotgun (WGS) entry which is preliminary data.</text>
</comment>
<feature type="non-terminal residue" evidence="9">
    <location>
        <position position="330"/>
    </location>
</feature>
<evidence type="ECO:0000256" key="6">
    <source>
        <dbReference type="ARBA" id="ARBA00023180"/>
    </source>
</evidence>
<reference evidence="9" key="1">
    <citation type="submission" date="2023-06" db="EMBL/GenBank/DDBJ databases">
        <title>Genome-scale phylogeny and comparative genomics of the fungal order Sordariales.</title>
        <authorList>
            <consortium name="Lawrence Berkeley National Laboratory"/>
            <person name="Hensen N."/>
            <person name="Bonometti L."/>
            <person name="Westerberg I."/>
            <person name="Brannstrom I.O."/>
            <person name="Guillou S."/>
            <person name="Cros-Aarteil S."/>
            <person name="Calhoun S."/>
            <person name="Haridas S."/>
            <person name="Kuo A."/>
            <person name="Mondo S."/>
            <person name="Pangilinan J."/>
            <person name="Riley R."/>
            <person name="LaButti K."/>
            <person name="Andreopoulos B."/>
            <person name="Lipzen A."/>
            <person name="Chen C."/>
            <person name="Yanf M."/>
            <person name="Daum C."/>
            <person name="Ng V."/>
            <person name="Clum A."/>
            <person name="Steindorff A."/>
            <person name="Ohm R."/>
            <person name="Martin F."/>
            <person name="Silar P."/>
            <person name="Natvig D."/>
            <person name="Lalanne C."/>
            <person name="Gautier V."/>
            <person name="Ament-velasquez S.L."/>
            <person name="Kruys A."/>
            <person name="Hutchinson M.I."/>
            <person name="Powell A.J."/>
            <person name="Barry K."/>
            <person name="Miller A.N."/>
            <person name="Grigoriev I.V."/>
            <person name="Debuchy R."/>
            <person name="Gladieux P."/>
            <person name="Thoren M.H."/>
            <person name="Johannesson H."/>
        </authorList>
    </citation>
    <scope>NUCLEOTIDE SEQUENCE</scope>
    <source>
        <strain evidence="9">SMH3187-1</strain>
    </source>
</reference>
<dbReference type="Pfam" id="PF01822">
    <property type="entry name" value="WSC"/>
    <property type="match status" value="3"/>
</dbReference>
<accession>A0AA40F3F7</accession>
<dbReference type="EMBL" id="JAUKUD010000003">
    <property type="protein sequence ID" value="KAK0750306.1"/>
    <property type="molecule type" value="Genomic_DNA"/>
</dbReference>
<sequence>MAVLSFGLLAAPLLSSLLFANVVVGLPGAPVIARNGAFTRQGCFSDTSPRIFTADRAANDQMTIEACAAFCSTEPFFGLQYGRECYCGITAAPASLQIPDSQCSFPCAGNPAQKCGAGMRLDVYTNDAYVPYAPPVIVGAPYLGCFADGTPRALPERLLSTADMTIAKCSTHCAGYQYFGIEYGRECFCGDSAPTVPVPESECDKPCAGDPNTKCGAGMRLSVFGPVTIPPPVTTNPQTVAGFNYDGCYTDSTGLRVLDGPRTGGASITLQSCATFCAGYTYFGTENGNECFCGNTLHVSAVKKSETNCQKTCSGNASLICGDASRLSLY</sequence>
<keyword evidence="3 7" id="KW-0732">Signal</keyword>
<dbReference type="InterPro" id="IPR002889">
    <property type="entry name" value="WSC_carb-bd"/>
</dbReference>
<dbReference type="PROSITE" id="PS51212">
    <property type="entry name" value="WSC"/>
    <property type="match status" value="3"/>
</dbReference>
<organism evidence="9 10">
    <name type="scientific">Schizothecium vesticola</name>
    <dbReference type="NCBI Taxonomy" id="314040"/>
    <lineage>
        <taxon>Eukaryota</taxon>
        <taxon>Fungi</taxon>
        <taxon>Dikarya</taxon>
        <taxon>Ascomycota</taxon>
        <taxon>Pezizomycotina</taxon>
        <taxon>Sordariomycetes</taxon>
        <taxon>Sordariomycetidae</taxon>
        <taxon>Sordariales</taxon>
        <taxon>Schizotheciaceae</taxon>
        <taxon>Schizothecium</taxon>
    </lineage>
</organism>
<keyword evidence="2" id="KW-0812">Transmembrane</keyword>
<dbReference type="PANTHER" id="PTHR24269">
    <property type="entry name" value="KREMEN PROTEIN"/>
    <property type="match status" value="1"/>
</dbReference>
<evidence type="ECO:0000259" key="8">
    <source>
        <dbReference type="PROSITE" id="PS51212"/>
    </source>
</evidence>
<keyword evidence="5" id="KW-0472">Membrane</keyword>
<keyword evidence="6" id="KW-0325">Glycoprotein</keyword>
<proteinExistence type="predicted"/>
<evidence type="ECO:0000256" key="2">
    <source>
        <dbReference type="ARBA" id="ARBA00022692"/>
    </source>
</evidence>
<evidence type="ECO:0000256" key="4">
    <source>
        <dbReference type="ARBA" id="ARBA00022989"/>
    </source>
</evidence>
<dbReference type="SMART" id="SM00321">
    <property type="entry name" value="WSC"/>
    <property type="match status" value="3"/>
</dbReference>
<feature type="domain" description="WSC" evidence="8">
    <location>
        <begin position="37"/>
        <end position="127"/>
    </location>
</feature>
<evidence type="ECO:0000256" key="5">
    <source>
        <dbReference type="ARBA" id="ARBA00023136"/>
    </source>
</evidence>
<keyword evidence="10" id="KW-1185">Reference proteome</keyword>
<dbReference type="GO" id="GO:0005886">
    <property type="term" value="C:plasma membrane"/>
    <property type="evidence" value="ECO:0007669"/>
    <property type="project" value="TreeGrafter"/>
</dbReference>
<name>A0AA40F3F7_9PEZI</name>
<feature type="signal peptide" evidence="7">
    <location>
        <begin position="1"/>
        <end position="25"/>
    </location>
</feature>
<gene>
    <name evidence="9" type="ORF">B0T18DRAFT_322512</name>
</gene>
<feature type="domain" description="WSC" evidence="8">
    <location>
        <begin position="139"/>
        <end position="227"/>
    </location>
</feature>
<evidence type="ECO:0000256" key="7">
    <source>
        <dbReference type="SAM" id="SignalP"/>
    </source>
</evidence>
<evidence type="ECO:0000313" key="10">
    <source>
        <dbReference type="Proteomes" id="UP001172155"/>
    </source>
</evidence>
<evidence type="ECO:0000313" key="9">
    <source>
        <dbReference type="EMBL" id="KAK0750306.1"/>
    </source>
</evidence>
<dbReference type="Proteomes" id="UP001172155">
    <property type="component" value="Unassembled WGS sequence"/>
</dbReference>